<keyword evidence="3" id="KW-1185">Reference proteome</keyword>
<protein>
    <submittedName>
        <fullName evidence="2">Uncharacterized protein</fullName>
    </submittedName>
</protein>
<dbReference type="Proteomes" id="UP000886595">
    <property type="component" value="Unassembled WGS sequence"/>
</dbReference>
<comment type="caution">
    <text evidence="2">The sequence shown here is derived from an EMBL/GenBank/DDBJ whole genome shotgun (WGS) entry which is preliminary data.</text>
</comment>
<name>A0A8X8AQG6_BRACI</name>
<reference evidence="2 3" key="1">
    <citation type="submission" date="2020-02" db="EMBL/GenBank/DDBJ databases">
        <authorList>
            <person name="Ma Q."/>
            <person name="Huang Y."/>
            <person name="Song X."/>
            <person name="Pei D."/>
        </authorList>
    </citation>
    <scope>NUCLEOTIDE SEQUENCE [LARGE SCALE GENOMIC DNA]</scope>
    <source>
        <strain evidence="2">Sxm20200214</strain>
        <tissue evidence="2">Leaf</tissue>
    </source>
</reference>
<evidence type="ECO:0000256" key="1">
    <source>
        <dbReference type="SAM" id="SignalP"/>
    </source>
</evidence>
<proteinExistence type="predicted"/>
<dbReference type="OrthoDB" id="10577368at2759"/>
<dbReference type="AlphaFoldDB" id="A0A8X8AQG6"/>
<organism evidence="2 3">
    <name type="scientific">Brassica carinata</name>
    <name type="common">Ethiopian mustard</name>
    <name type="synonym">Abyssinian cabbage</name>
    <dbReference type="NCBI Taxonomy" id="52824"/>
    <lineage>
        <taxon>Eukaryota</taxon>
        <taxon>Viridiplantae</taxon>
        <taxon>Streptophyta</taxon>
        <taxon>Embryophyta</taxon>
        <taxon>Tracheophyta</taxon>
        <taxon>Spermatophyta</taxon>
        <taxon>Magnoliopsida</taxon>
        <taxon>eudicotyledons</taxon>
        <taxon>Gunneridae</taxon>
        <taxon>Pentapetalae</taxon>
        <taxon>rosids</taxon>
        <taxon>malvids</taxon>
        <taxon>Brassicales</taxon>
        <taxon>Brassicaceae</taxon>
        <taxon>Brassiceae</taxon>
        <taxon>Brassica</taxon>
    </lineage>
</organism>
<feature type="signal peptide" evidence="1">
    <location>
        <begin position="1"/>
        <end position="17"/>
    </location>
</feature>
<sequence length="139" mass="15600">MALVVASVFLRVYLIGGVRVADHARLSEFVVVRSLCDDLSMAQREVAENQPMRVIEKLPVSSFVPSLFFFYIEADNSLPLDIHNQVFQLVEKGNEAFKESRFEESLRLKQPSGTKISPAMDSLQGGLIASCKIRRREAV</sequence>
<accession>A0A8X8AQG6</accession>
<keyword evidence="1" id="KW-0732">Signal</keyword>
<dbReference type="EMBL" id="JAAMPC010000006">
    <property type="protein sequence ID" value="KAG2308887.1"/>
    <property type="molecule type" value="Genomic_DNA"/>
</dbReference>
<feature type="chain" id="PRO_5036476603" evidence="1">
    <location>
        <begin position="18"/>
        <end position="139"/>
    </location>
</feature>
<gene>
    <name evidence="2" type="ORF">Bca52824_028635</name>
</gene>
<evidence type="ECO:0000313" key="2">
    <source>
        <dbReference type="EMBL" id="KAG2308887.1"/>
    </source>
</evidence>
<evidence type="ECO:0000313" key="3">
    <source>
        <dbReference type="Proteomes" id="UP000886595"/>
    </source>
</evidence>